<sequence>MTFSASAKSDWQKSAKAADDAYWEAFNREDSKSMNEFLTDDVEFYHDRGGMLIEKKKLSAANDGMGKGPNKIRRESVPGTVKIFPMRNGEEVYGAIVNGEHRFYVTEKGKSEEFVGHAYFTQLMLIKGGKWKVSRIFSYEHVDAK</sequence>
<organism evidence="2 3">
    <name type="scientific">Duganella margarita</name>
    <dbReference type="NCBI Taxonomy" id="2692170"/>
    <lineage>
        <taxon>Bacteria</taxon>
        <taxon>Pseudomonadati</taxon>
        <taxon>Pseudomonadota</taxon>
        <taxon>Betaproteobacteria</taxon>
        <taxon>Burkholderiales</taxon>
        <taxon>Oxalobacteraceae</taxon>
        <taxon>Telluria group</taxon>
        <taxon>Duganella</taxon>
    </lineage>
</organism>
<dbReference type="InterPro" id="IPR032710">
    <property type="entry name" value="NTF2-like_dom_sf"/>
</dbReference>
<dbReference type="Proteomes" id="UP000469734">
    <property type="component" value="Unassembled WGS sequence"/>
</dbReference>
<proteinExistence type="predicted"/>
<evidence type="ECO:0000259" key="1">
    <source>
        <dbReference type="Pfam" id="PF14534"/>
    </source>
</evidence>
<dbReference type="EMBL" id="WWCR01000002">
    <property type="protein sequence ID" value="MYM71172.1"/>
    <property type="molecule type" value="Genomic_DNA"/>
</dbReference>
<name>A0A7X4GWU4_9BURK</name>
<dbReference type="AlphaFoldDB" id="A0A7X4GWU4"/>
<dbReference type="Pfam" id="PF14534">
    <property type="entry name" value="DUF4440"/>
    <property type="match status" value="1"/>
</dbReference>
<comment type="caution">
    <text evidence="2">The sequence shown here is derived from an EMBL/GenBank/DDBJ whole genome shotgun (WGS) entry which is preliminary data.</text>
</comment>
<evidence type="ECO:0000313" key="2">
    <source>
        <dbReference type="EMBL" id="MYM71172.1"/>
    </source>
</evidence>
<gene>
    <name evidence="2" type="ORF">GTP56_03045</name>
</gene>
<dbReference type="RefSeq" id="WP_161048952.1">
    <property type="nucleotide sequence ID" value="NZ_WWCR01000002.1"/>
</dbReference>
<feature type="domain" description="DUF4440" evidence="1">
    <location>
        <begin position="17"/>
        <end position="133"/>
    </location>
</feature>
<dbReference type="SUPFAM" id="SSF54427">
    <property type="entry name" value="NTF2-like"/>
    <property type="match status" value="1"/>
</dbReference>
<accession>A0A7X4GWU4</accession>
<dbReference type="InterPro" id="IPR027843">
    <property type="entry name" value="DUF4440"/>
</dbReference>
<reference evidence="2 3" key="1">
    <citation type="submission" date="2019-12" db="EMBL/GenBank/DDBJ databases">
        <title>Novel species isolated from a subtropical stream in China.</title>
        <authorList>
            <person name="Lu H."/>
        </authorList>
    </citation>
    <scope>NUCLEOTIDE SEQUENCE [LARGE SCALE GENOMIC DNA]</scope>
    <source>
        <strain evidence="2 3">FT134W</strain>
    </source>
</reference>
<dbReference type="Gene3D" id="3.10.450.50">
    <property type="match status" value="1"/>
</dbReference>
<protein>
    <submittedName>
        <fullName evidence="2">DUF4440 domain-containing protein</fullName>
    </submittedName>
</protein>
<evidence type="ECO:0000313" key="3">
    <source>
        <dbReference type="Proteomes" id="UP000469734"/>
    </source>
</evidence>